<dbReference type="AlphaFoldDB" id="A0A4E9ENC7"/>
<dbReference type="GO" id="GO:0008270">
    <property type="term" value="F:zinc ion binding"/>
    <property type="evidence" value="ECO:0007669"/>
    <property type="project" value="UniProtKB-KW"/>
</dbReference>
<dbReference type="PANTHER" id="PTHR38166">
    <property type="entry name" value="C2H2-TYPE DOMAIN-CONTAINING PROTEIN-RELATED"/>
    <property type="match status" value="1"/>
</dbReference>
<dbReference type="PROSITE" id="PS50157">
    <property type="entry name" value="ZINC_FINGER_C2H2_2"/>
    <property type="match status" value="1"/>
</dbReference>
<keyword evidence="1" id="KW-0863">Zinc-finger</keyword>
<dbReference type="EMBL" id="CAAKMV010000207">
    <property type="protein sequence ID" value="VIO64795.1"/>
    <property type="molecule type" value="Genomic_DNA"/>
</dbReference>
<evidence type="ECO:0000256" key="1">
    <source>
        <dbReference type="PROSITE-ProRule" id="PRU00042"/>
    </source>
</evidence>
<name>A0A4E9ENC7_GIBZA</name>
<feature type="domain" description="C2H2-type" evidence="3">
    <location>
        <begin position="443"/>
        <end position="474"/>
    </location>
</feature>
<protein>
    <recommendedName>
        <fullName evidence="3">C2H2-type domain-containing protein</fullName>
    </recommendedName>
</protein>
<accession>A0A4E9ENC7</accession>
<dbReference type="InterPro" id="IPR013087">
    <property type="entry name" value="Znf_C2H2_type"/>
</dbReference>
<evidence type="ECO:0000256" key="2">
    <source>
        <dbReference type="SAM" id="MobiDB-lite"/>
    </source>
</evidence>
<dbReference type="PANTHER" id="PTHR38166:SF1">
    <property type="entry name" value="C2H2-TYPE DOMAIN-CONTAINING PROTEIN"/>
    <property type="match status" value="1"/>
</dbReference>
<gene>
    <name evidence="4" type="ORF">FUG_LOCUS580767</name>
</gene>
<evidence type="ECO:0000313" key="4">
    <source>
        <dbReference type="EMBL" id="VIO64795.1"/>
    </source>
</evidence>
<proteinExistence type="predicted"/>
<sequence length="773" mass="87342">MAPDTVFEIFDTQPSGRAFWECYLDEKSHEPVMASLVLDRPAYRDKTRTLNFGRRFWVDYTIGEAIANQALYRGESQLQGPPMHRDELCYENRMLLTFGSLVQTDCQYMNPSDGFLLFSILFDVYSHCLGSVDDSLNTRRSFAMMALAGYEVGITEQLRSPFQTGYLNRRGSCVLLMVLNDAAHRFGILLAANAAKPCWKNANGYGTGLRLFLCACYATHATTLQISIITGRISLMTIGIKTWTQRSRKQAFKIEHEGFITNLIILLAVLRVGRVYDVERCLFVRLSPSPLPSYQENAFASLILHGANESRWSYYGFIDDFYEGQGCDEGTQKVGGSSEEREQDHRESKQPLQRPSTWPSHSRRKRSANSEGHPEDNDDNGSNERNPHKKRRLEAEKDTRFACPFFKHNPTKFIDERSCCGPGWTNVQRVKEHIFRKHGPPEFQCSRCFADFESHSRLEKHRRNKVACEVRDRPSSPPHVDEGTMQLLKQRKKSTNPLTEIDKWYTVPKPMYVTAFLEPVIDESTNTALDYELNEKGLTSPSEATAREMFLENLKETLPLEALTNTGLIDLIMTGAMSAFKKTFSALHDRKTILPSDATGRRRSTRTASSPENTEPYRAEESPFLQDDNDARLSQVGLDTSLYPVMASNHAPRHFDFEGRFSFPWAAANLATTDTTNISDIAPAPEAVHQITIQEPPVVHKSDQARSISIGANQASTGCYTGIPGCASGSSRAADRSISTIDPWSVPYYPINYGQTFLDLTVNDFEGKWPYEE</sequence>
<organism evidence="4">
    <name type="scientific">Gibberella zeae</name>
    <name type="common">Wheat head blight fungus</name>
    <name type="synonym">Fusarium graminearum</name>
    <dbReference type="NCBI Taxonomy" id="5518"/>
    <lineage>
        <taxon>Eukaryota</taxon>
        <taxon>Fungi</taxon>
        <taxon>Dikarya</taxon>
        <taxon>Ascomycota</taxon>
        <taxon>Pezizomycotina</taxon>
        <taxon>Sordariomycetes</taxon>
        <taxon>Hypocreomycetidae</taxon>
        <taxon>Hypocreales</taxon>
        <taxon>Nectriaceae</taxon>
        <taxon>Fusarium</taxon>
    </lineage>
</organism>
<feature type="compositionally biased region" description="Polar residues" evidence="2">
    <location>
        <begin position="350"/>
        <end position="360"/>
    </location>
</feature>
<keyword evidence="1" id="KW-0862">Zinc</keyword>
<keyword evidence="1" id="KW-0479">Metal-binding</keyword>
<feature type="region of interest" description="Disordered" evidence="2">
    <location>
        <begin position="595"/>
        <end position="623"/>
    </location>
</feature>
<feature type="region of interest" description="Disordered" evidence="2">
    <location>
        <begin position="329"/>
        <end position="394"/>
    </location>
</feature>
<feature type="compositionally biased region" description="Basic and acidic residues" evidence="2">
    <location>
        <begin position="338"/>
        <end position="349"/>
    </location>
</feature>
<evidence type="ECO:0000259" key="3">
    <source>
        <dbReference type="PROSITE" id="PS50157"/>
    </source>
</evidence>
<reference evidence="4" key="1">
    <citation type="submission" date="2019-04" db="EMBL/GenBank/DDBJ databases">
        <authorList>
            <person name="Melise S."/>
            <person name="Noan J."/>
            <person name="Okalmin O."/>
        </authorList>
    </citation>
    <scope>NUCLEOTIDE SEQUENCE</scope>
    <source>
        <strain evidence="4">FN9</strain>
    </source>
</reference>